<dbReference type="Pfam" id="PF01636">
    <property type="entry name" value="APH"/>
    <property type="match status" value="1"/>
</dbReference>
<dbReference type="Proteomes" id="UP000178485">
    <property type="component" value="Chromosome i"/>
</dbReference>
<proteinExistence type="predicted"/>
<dbReference type="InterPro" id="IPR002575">
    <property type="entry name" value="Aminoglycoside_PTrfase"/>
</dbReference>
<keyword evidence="2" id="KW-0808">Transferase</keyword>
<keyword evidence="2" id="KW-0418">Kinase</keyword>
<dbReference type="EMBL" id="LT608328">
    <property type="protein sequence ID" value="SCM57104.1"/>
    <property type="molecule type" value="Genomic_DNA"/>
</dbReference>
<evidence type="ECO:0000313" key="3">
    <source>
        <dbReference type="Proteomes" id="UP000178485"/>
    </source>
</evidence>
<dbReference type="InterPro" id="IPR011009">
    <property type="entry name" value="Kinase-like_dom_sf"/>
</dbReference>
<evidence type="ECO:0000259" key="1">
    <source>
        <dbReference type="Pfam" id="PF01636"/>
    </source>
</evidence>
<protein>
    <submittedName>
        <fullName evidence="2">N-acetylhexosamine 1-kinase</fullName>
        <ecNumber evidence="2">2.7.1.162</ecNumber>
    </submittedName>
</protein>
<dbReference type="KEGG" id="pmuc:ING2E5A_1185"/>
<dbReference type="PANTHER" id="PTHR21064:SF5">
    <property type="entry name" value="SLR1880 PROTEIN"/>
    <property type="match status" value="1"/>
</dbReference>
<dbReference type="RefSeq" id="WP_071136573.1">
    <property type="nucleotide sequence ID" value="NZ_DUQN01000059.1"/>
</dbReference>
<feature type="domain" description="Aminoglycoside phosphotransferase" evidence="1">
    <location>
        <begin position="22"/>
        <end position="260"/>
    </location>
</feature>
<dbReference type="STRING" id="1642646.ING2E5A_1185"/>
<evidence type="ECO:0000313" key="2">
    <source>
        <dbReference type="EMBL" id="SCM57104.1"/>
    </source>
</evidence>
<gene>
    <name evidence="2" type="primary">nahK</name>
    <name evidence="2" type="ORF">ING2E5A_1185</name>
</gene>
<name>A0A1G4G638_9BACT</name>
<keyword evidence="3" id="KW-1185">Reference proteome</keyword>
<dbReference type="InterPro" id="IPR050249">
    <property type="entry name" value="Pseudomonas-type_ThrB"/>
</dbReference>
<accession>A0A1G4G638</accession>
<dbReference type="PANTHER" id="PTHR21064">
    <property type="entry name" value="AMINOGLYCOSIDE PHOSPHOTRANSFERASE DOMAIN-CONTAINING PROTEIN-RELATED"/>
    <property type="match status" value="1"/>
</dbReference>
<dbReference type="AlphaFoldDB" id="A0A1G4G638"/>
<dbReference type="GO" id="GO:0016301">
    <property type="term" value="F:kinase activity"/>
    <property type="evidence" value="ECO:0007669"/>
    <property type="project" value="UniProtKB-KW"/>
</dbReference>
<dbReference type="Gene3D" id="3.90.1200.10">
    <property type="match status" value="1"/>
</dbReference>
<sequence length="367" mass="41792">MQEVNKLKEIVARFTGNVEGVEVKPLGAGHINDSFKVVAGEKEYVLQRINHAIFKNVPQLQNNILRVTMHIRQKLMDAGVQDVDRRVLTLIPTPDGKLFCQDEDGNYWRMMDFIRDSKSYDEINPELAYRAGLAFGDFQKMLADLPGGPLFETIPNFHNIESRLETFRDSVRANKVGRLAEVQGLVNELEARADEMCKAERLHREGKLVKRTNHCDTKVNNILFDRNDEVLCVVDLDTVMPGYVLSDFGDFIRTGANKGAEDDPNLDNVEVDLEIFEGYANGYLENAASFLTDIEIENLAFGAKLLTYMQTVRFLTDYIDGDNYYKISYGNHNLVRSKAQFKLLQSLEENFDKMQEIVLKSAAKFKA</sequence>
<dbReference type="SUPFAM" id="SSF56112">
    <property type="entry name" value="Protein kinase-like (PK-like)"/>
    <property type="match status" value="1"/>
</dbReference>
<dbReference type="EC" id="2.7.1.162" evidence="2"/>
<organism evidence="2 3">
    <name type="scientific">Petrimonas mucosa</name>
    <dbReference type="NCBI Taxonomy" id="1642646"/>
    <lineage>
        <taxon>Bacteria</taxon>
        <taxon>Pseudomonadati</taxon>
        <taxon>Bacteroidota</taxon>
        <taxon>Bacteroidia</taxon>
        <taxon>Bacteroidales</taxon>
        <taxon>Dysgonomonadaceae</taxon>
        <taxon>Petrimonas</taxon>
    </lineage>
</organism>
<reference evidence="2 3" key="1">
    <citation type="submission" date="2016-08" db="EMBL/GenBank/DDBJ databases">
        <authorList>
            <person name="Seilhamer J.J."/>
        </authorList>
    </citation>
    <scope>NUCLEOTIDE SEQUENCE [LARGE SCALE GENOMIC DNA]</scope>
    <source>
        <strain evidence="2">ING2-E5A</strain>
    </source>
</reference>